<dbReference type="Proteomes" id="UP000015102">
    <property type="component" value="Unassembled WGS sequence"/>
</dbReference>
<dbReference type="EMBL" id="CAQQ02019854">
    <property type="status" value="NOT_ANNOTATED_CDS"/>
    <property type="molecule type" value="Genomic_DNA"/>
</dbReference>
<keyword evidence="3" id="KW-1185">Reference proteome</keyword>
<feature type="region of interest" description="Disordered" evidence="1">
    <location>
        <begin position="81"/>
        <end position="104"/>
    </location>
</feature>
<evidence type="ECO:0000256" key="1">
    <source>
        <dbReference type="SAM" id="MobiDB-lite"/>
    </source>
</evidence>
<dbReference type="EMBL" id="CAQQ02019855">
    <property type="status" value="NOT_ANNOTATED_CDS"/>
    <property type="molecule type" value="Genomic_DNA"/>
</dbReference>
<dbReference type="HOGENOM" id="CLU_2006526_0_0_1"/>
<name>T1GRY4_MEGSC</name>
<dbReference type="EnsemblMetazoa" id="MESCA006431-RA">
    <property type="protein sequence ID" value="MESCA006431-PA"/>
    <property type="gene ID" value="MESCA006431"/>
</dbReference>
<accession>T1GRY4</accession>
<reference evidence="3" key="1">
    <citation type="submission" date="2013-02" db="EMBL/GenBank/DDBJ databases">
        <authorList>
            <person name="Hughes D."/>
        </authorList>
    </citation>
    <scope>NUCLEOTIDE SEQUENCE</scope>
    <source>
        <strain>Durham</strain>
        <strain evidence="3">NC isolate 2 -- Noor lab</strain>
    </source>
</reference>
<sequence>MEVGQKYLEFQSRVFPVTGPATTTSGTRILEVPTTMFEEMSLSDEDGLPDEIYCLVISQGGEFIRLRIKLLTSSLSMYKGCPESSASKRSQENIILPPGKRIPYSDKARLRRGCKSPDLKMNVL</sequence>
<reference evidence="2" key="2">
    <citation type="submission" date="2015-06" db="UniProtKB">
        <authorList>
            <consortium name="EnsemblMetazoa"/>
        </authorList>
    </citation>
    <scope>IDENTIFICATION</scope>
</reference>
<protein>
    <submittedName>
        <fullName evidence="2">Uncharacterized protein</fullName>
    </submittedName>
</protein>
<evidence type="ECO:0000313" key="2">
    <source>
        <dbReference type="EnsemblMetazoa" id="MESCA006431-PA"/>
    </source>
</evidence>
<organism evidence="2 3">
    <name type="scientific">Megaselia scalaris</name>
    <name type="common">Humpbacked fly</name>
    <name type="synonym">Phora scalaris</name>
    <dbReference type="NCBI Taxonomy" id="36166"/>
    <lineage>
        <taxon>Eukaryota</taxon>
        <taxon>Metazoa</taxon>
        <taxon>Ecdysozoa</taxon>
        <taxon>Arthropoda</taxon>
        <taxon>Hexapoda</taxon>
        <taxon>Insecta</taxon>
        <taxon>Pterygota</taxon>
        <taxon>Neoptera</taxon>
        <taxon>Endopterygota</taxon>
        <taxon>Diptera</taxon>
        <taxon>Brachycera</taxon>
        <taxon>Muscomorpha</taxon>
        <taxon>Platypezoidea</taxon>
        <taxon>Phoridae</taxon>
        <taxon>Megaseliini</taxon>
        <taxon>Megaselia</taxon>
    </lineage>
</organism>
<dbReference type="AlphaFoldDB" id="T1GRY4"/>
<proteinExistence type="predicted"/>
<evidence type="ECO:0000313" key="3">
    <source>
        <dbReference type="Proteomes" id="UP000015102"/>
    </source>
</evidence>